<evidence type="ECO:0000313" key="3">
    <source>
        <dbReference type="Proteomes" id="UP000014174"/>
    </source>
</evidence>
<dbReference type="EMBL" id="AQPN01000090">
    <property type="protein sequence ID" value="EOR94327.1"/>
    <property type="molecule type" value="Genomic_DNA"/>
</dbReference>
<sequence>MVADLHYKPKRKAEESSSNESVYKSFFGMKVPVNPSEITINPFNLNSIPLYHDQQK</sequence>
<feature type="region of interest" description="Disordered" evidence="1">
    <location>
        <begin position="1"/>
        <end position="21"/>
    </location>
</feature>
<gene>
    <name evidence="2" type="ORF">ADIARSV_2568</name>
</gene>
<accession>R9GR53</accession>
<keyword evidence="3" id="KW-1185">Reference proteome</keyword>
<proteinExistence type="predicted"/>
<protein>
    <submittedName>
        <fullName evidence="2">Uncharacterized protein</fullName>
    </submittedName>
</protein>
<comment type="caution">
    <text evidence="2">The sequence shown here is derived from an EMBL/GenBank/DDBJ whole genome shotgun (WGS) entry which is preliminary data.</text>
</comment>
<evidence type="ECO:0000256" key="1">
    <source>
        <dbReference type="SAM" id="MobiDB-lite"/>
    </source>
</evidence>
<dbReference type="STRING" id="1150600.ADIARSV_2568"/>
<name>R9GR53_9SPHI</name>
<reference evidence="2 3" key="1">
    <citation type="journal article" date="2013" name="Genome Announc.">
        <title>Draft Genome Sequence of Arcticibacter svalbardensis Strain MN12-7T, a Member of the Family Sphingobacteriaceae Isolated from an Arctic Soil Sample.</title>
        <authorList>
            <person name="Shivaji S."/>
            <person name="Ara S."/>
            <person name="Prasad S."/>
            <person name="Manasa B.P."/>
            <person name="Begum Z."/>
            <person name="Singh A."/>
            <person name="Kumar Pinnaka A."/>
        </authorList>
    </citation>
    <scope>NUCLEOTIDE SEQUENCE [LARGE SCALE GENOMIC DNA]</scope>
    <source>
        <strain evidence="2 3">MN12-7</strain>
    </source>
</reference>
<evidence type="ECO:0000313" key="2">
    <source>
        <dbReference type="EMBL" id="EOR94327.1"/>
    </source>
</evidence>
<organism evidence="2 3">
    <name type="scientific">Arcticibacter svalbardensis MN12-7</name>
    <dbReference type="NCBI Taxonomy" id="1150600"/>
    <lineage>
        <taxon>Bacteria</taxon>
        <taxon>Pseudomonadati</taxon>
        <taxon>Bacteroidota</taxon>
        <taxon>Sphingobacteriia</taxon>
        <taxon>Sphingobacteriales</taxon>
        <taxon>Sphingobacteriaceae</taxon>
        <taxon>Arcticibacter</taxon>
    </lineage>
</organism>
<dbReference type="AlphaFoldDB" id="R9GR53"/>
<dbReference type="Proteomes" id="UP000014174">
    <property type="component" value="Unassembled WGS sequence"/>
</dbReference>